<name>B8CGM5_THAPS</name>
<dbReference type="EMBL" id="CM000655">
    <property type="protein sequence ID" value="EED87352.1"/>
    <property type="molecule type" value="Genomic_DNA"/>
</dbReference>
<dbReference type="InParanoid" id="B8CGM5"/>
<protein>
    <submittedName>
        <fullName evidence="2">Uncharacterized protein</fullName>
    </submittedName>
</protein>
<dbReference type="AlphaFoldDB" id="B8CGM5"/>
<dbReference type="PaxDb" id="35128-Thaps12160"/>
<organism evidence="2 3">
    <name type="scientific">Thalassiosira pseudonana</name>
    <name type="common">Marine diatom</name>
    <name type="synonym">Cyclotella nana</name>
    <dbReference type="NCBI Taxonomy" id="35128"/>
    <lineage>
        <taxon>Eukaryota</taxon>
        <taxon>Sar</taxon>
        <taxon>Stramenopiles</taxon>
        <taxon>Ochrophyta</taxon>
        <taxon>Bacillariophyta</taxon>
        <taxon>Coscinodiscophyceae</taxon>
        <taxon>Thalassiosirophycidae</taxon>
        <taxon>Thalassiosirales</taxon>
        <taxon>Thalassiosiraceae</taxon>
        <taxon>Thalassiosira</taxon>
    </lineage>
</organism>
<evidence type="ECO:0000313" key="3">
    <source>
        <dbReference type="Proteomes" id="UP000001449"/>
    </source>
</evidence>
<feature type="region of interest" description="Disordered" evidence="1">
    <location>
        <begin position="93"/>
        <end position="124"/>
    </location>
</feature>
<evidence type="ECO:0000313" key="2">
    <source>
        <dbReference type="EMBL" id="EED87352.1"/>
    </source>
</evidence>
<evidence type="ECO:0000256" key="1">
    <source>
        <dbReference type="SAM" id="MobiDB-lite"/>
    </source>
</evidence>
<feature type="compositionally biased region" description="Polar residues" evidence="1">
    <location>
        <begin position="113"/>
        <end position="124"/>
    </location>
</feature>
<dbReference type="RefSeq" id="XP_002295286.1">
    <property type="nucleotide sequence ID" value="XM_002295250.1"/>
</dbReference>
<feature type="region of interest" description="Disordered" evidence="1">
    <location>
        <begin position="138"/>
        <end position="165"/>
    </location>
</feature>
<gene>
    <name evidence="2" type="ORF">THAPSDRAFT_12160</name>
</gene>
<reference evidence="2 3" key="1">
    <citation type="journal article" date="2004" name="Science">
        <title>The genome of the diatom Thalassiosira pseudonana: ecology, evolution, and metabolism.</title>
        <authorList>
            <person name="Armbrust E.V."/>
            <person name="Berges J.A."/>
            <person name="Bowler C."/>
            <person name="Green B.R."/>
            <person name="Martinez D."/>
            <person name="Putnam N.H."/>
            <person name="Zhou S."/>
            <person name="Allen A.E."/>
            <person name="Apt K.E."/>
            <person name="Bechner M."/>
            <person name="Brzezinski M.A."/>
            <person name="Chaal B.K."/>
            <person name="Chiovitti A."/>
            <person name="Davis A.K."/>
            <person name="Demarest M.S."/>
            <person name="Detter J.C."/>
            <person name="Glavina T."/>
            <person name="Goodstein D."/>
            <person name="Hadi M.Z."/>
            <person name="Hellsten U."/>
            <person name="Hildebrand M."/>
            <person name="Jenkins B.D."/>
            <person name="Jurka J."/>
            <person name="Kapitonov V.V."/>
            <person name="Kroger N."/>
            <person name="Lau W.W."/>
            <person name="Lane T.W."/>
            <person name="Larimer F.W."/>
            <person name="Lippmeier J.C."/>
            <person name="Lucas S."/>
            <person name="Medina M."/>
            <person name="Montsant A."/>
            <person name="Obornik M."/>
            <person name="Parker M.S."/>
            <person name="Palenik B."/>
            <person name="Pazour G.J."/>
            <person name="Richardson P.M."/>
            <person name="Rynearson T.A."/>
            <person name="Saito M.A."/>
            <person name="Schwartz D.C."/>
            <person name="Thamatrakoln K."/>
            <person name="Valentin K."/>
            <person name="Vardi A."/>
            <person name="Wilkerson F.P."/>
            <person name="Rokhsar D.S."/>
        </authorList>
    </citation>
    <scope>NUCLEOTIDE SEQUENCE [LARGE SCALE GENOMIC DNA]</scope>
    <source>
        <strain evidence="2 3">CCMP1335</strain>
    </source>
</reference>
<accession>B8CGM5</accession>
<reference evidence="2 3" key="2">
    <citation type="journal article" date="2008" name="Nature">
        <title>The Phaeodactylum genome reveals the evolutionary history of diatom genomes.</title>
        <authorList>
            <person name="Bowler C."/>
            <person name="Allen A.E."/>
            <person name="Badger J.H."/>
            <person name="Grimwood J."/>
            <person name="Jabbari K."/>
            <person name="Kuo A."/>
            <person name="Maheswari U."/>
            <person name="Martens C."/>
            <person name="Maumus F."/>
            <person name="Otillar R.P."/>
            <person name="Rayko E."/>
            <person name="Salamov A."/>
            <person name="Vandepoele K."/>
            <person name="Beszteri B."/>
            <person name="Gruber A."/>
            <person name="Heijde M."/>
            <person name="Katinka M."/>
            <person name="Mock T."/>
            <person name="Valentin K."/>
            <person name="Verret F."/>
            <person name="Berges J.A."/>
            <person name="Brownlee C."/>
            <person name="Cadoret J.P."/>
            <person name="Chiovitti A."/>
            <person name="Choi C.J."/>
            <person name="Coesel S."/>
            <person name="De Martino A."/>
            <person name="Detter J.C."/>
            <person name="Durkin C."/>
            <person name="Falciatore A."/>
            <person name="Fournet J."/>
            <person name="Haruta M."/>
            <person name="Huysman M.J."/>
            <person name="Jenkins B.D."/>
            <person name="Jiroutova K."/>
            <person name="Jorgensen R.E."/>
            <person name="Joubert Y."/>
            <person name="Kaplan A."/>
            <person name="Kroger N."/>
            <person name="Kroth P.G."/>
            <person name="La Roche J."/>
            <person name="Lindquist E."/>
            <person name="Lommer M."/>
            <person name="Martin-Jezequel V."/>
            <person name="Lopez P.J."/>
            <person name="Lucas S."/>
            <person name="Mangogna M."/>
            <person name="McGinnis K."/>
            <person name="Medlin L.K."/>
            <person name="Montsant A."/>
            <person name="Oudot-Le Secq M.P."/>
            <person name="Napoli C."/>
            <person name="Obornik M."/>
            <person name="Parker M.S."/>
            <person name="Petit J.L."/>
            <person name="Porcel B.M."/>
            <person name="Poulsen N."/>
            <person name="Robison M."/>
            <person name="Rychlewski L."/>
            <person name="Rynearson T.A."/>
            <person name="Schmutz J."/>
            <person name="Shapiro H."/>
            <person name="Siaut M."/>
            <person name="Stanley M."/>
            <person name="Sussman M.R."/>
            <person name="Taylor A.R."/>
            <person name="Vardi A."/>
            <person name="von Dassow P."/>
            <person name="Vyverman W."/>
            <person name="Willis A."/>
            <person name="Wyrwicz L.S."/>
            <person name="Rokhsar D.S."/>
            <person name="Weissenbach J."/>
            <person name="Armbrust E.V."/>
            <person name="Green B.R."/>
            <person name="Van de Peer Y."/>
            <person name="Grigoriev I.V."/>
        </authorList>
    </citation>
    <scope>NUCLEOTIDE SEQUENCE [LARGE SCALE GENOMIC DNA]</scope>
    <source>
        <strain evidence="2 3">CCMP1335</strain>
    </source>
</reference>
<dbReference type="HOGENOM" id="CLU_1614169_0_0_1"/>
<dbReference type="GeneID" id="7452006"/>
<sequence>MNLSSAPIRVPSFIDVELTGDDISVTSFGDSMNNLDNNFITDTSESDASYEELDDMKKMIREMREMKNSPLLYQMCWFDAAVSKAHLKTIQEEQKTTGNSQYQQQTQFRQQPHPLTSSSASPRNVSMAAKYCQECDSPFSLSPPELPKQSVSTKRDMSLLPSLPM</sequence>
<keyword evidence="3" id="KW-1185">Reference proteome</keyword>
<proteinExistence type="predicted"/>
<feature type="compositionally biased region" description="Low complexity" evidence="1">
    <location>
        <begin position="101"/>
        <end position="111"/>
    </location>
</feature>
<dbReference type="Proteomes" id="UP000001449">
    <property type="component" value="Chromosome 24"/>
</dbReference>
<dbReference type="KEGG" id="tps:THAPSDRAFT_12160"/>